<dbReference type="Gene3D" id="3.10.450.50">
    <property type="match status" value="1"/>
</dbReference>
<dbReference type="Proteomes" id="UP000318704">
    <property type="component" value="Chromosome"/>
</dbReference>
<gene>
    <name evidence="2" type="ORF">V144x_22470</name>
</gene>
<dbReference type="CDD" id="cd00531">
    <property type="entry name" value="NTF2_like"/>
    <property type="match status" value="1"/>
</dbReference>
<evidence type="ECO:0000313" key="2">
    <source>
        <dbReference type="EMBL" id="QDT96789.1"/>
    </source>
</evidence>
<dbReference type="KEGG" id="gaw:V144x_22470"/>
<dbReference type="SUPFAM" id="SSF54427">
    <property type="entry name" value="NTF2-like"/>
    <property type="match status" value="1"/>
</dbReference>
<dbReference type="Pfam" id="PF13577">
    <property type="entry name" value="SnoaL_4"/>
    <property type="match status" value="1"/>
</dbReference>
<sequence>MTELEIWIEKQKIHELCARYTLTIDRHDIEGWTDCFTEDASFGFGDVALRGRDKIAAYGQVHKELGSRHLNTSLLFEIDSSGQRATGQSTTVVIFATRQGYKLAFLGRYDDEVLKVDGRWLFSRRWVAADPLPEDPELDLLGTDPELAPLFQQLLDVFQRLGDPA</sequence>
<dbReference type="InterPro" id="IPR032710">
    <property type="entry name" value="NTF2-like_dom_sf"/>
</dbReference>
<name>A0A517VUV9_9PLAN</name>
<dbReference type="AlphaFoldDB" id="A0A517VUV9"/>
<dbReference type="EMBL" id="CP037920">
    <property type="protein sequence ID" value="QDT96789.1"/>
    <property type="molecule type" value="Genomic_DNA"/>
</dbReference>
<dbReference type="InterPro" id="IPR037401">
    <property type="entry name" value="SnoaL-like"/>
</dbReference>
<protein>
    <recommendedName>
        <fullName evidence="1">SnoaL-like domain-containing protein</fullName>
    </recommendedName>
</protein>
<dbReference type="RefSeq" id="WP_144985192.1">
    <property type="nucleotide sequence ID" value="NZ_CP037920.1"/>
</dbReference>
<organism evidence="2 3">
    <name type="scientific">Gimesia aquarii</name>
    <dbReference type="NCBI Taxonomy" id="2527964"/>
    <lineage>
        <taxon>Bacteria</taxon>
        <taxon>Pseudomonadati</taxon>
        <taxon>Planctomycetota</taxon>
        <taxon>Planctomycetia</taxon>
        <taxon>Planctomycetales</taxon>
        <taxon>Planctomycetaceae</taxon>
        <taxon>Gimesia</taxon>
    </lineage>
</organism>
<feature type="domain" description="SnoaL-like" evidence="1">
    <location>
        <begin position="11"/>
        <end position="125"/>
    </location>
</feature>
<evidence type="ECO:0000313" key="3">
    <source>
        <dbReference type="Proteomes" id="UP000318704"/>
    </source>
</evidence>
<reference evidence="2 3" key="1">
    <citation type="submission" date="2019-03" db="EMBL/GenBank/DDBJ databases">
        <title>Deep-cultivation of Planctomycetes and their phenomic and genomic characterization uncovers novel biology.</title>
        <authorList>
            <person name="Wiegand S."/>
            <person name="Jogler M."/>
            <person name="Boedeker C."/>
            <person name="Pinto D."/>
            <person name="Vollmers J."/>
            <person name="Rivas-Marin E."/>
            <person name="Kohn T."/>
            <person name="Peeters S.H."/>
            <person name="Heuer A."/>
            <person name="Rast P."/>
            <person name="Oberbeckmann S."/>
            <person name="Bunk B."/>
            <person name="Jeske O."/>
            <person name="Meyerdierks A."/>
            <person name="Storesund J.E."/>
            <person name="Kallscheuer N."/>
            <person name="Luecker S."/>
            <person name="Lage O.M."/>
            <person name="Pohl T."/>
            <person name="Merkel B.J."/>
            <person name="Hornburger P."/>
            <person name="Mueller R.-W."/>
            <person name="Bruemmer F."/>
            <person name="Labrenz M."/>
            <person name="Spormann A.M."/>
            <person name="Op den Camp H."/>
            <person name="Overmann J."/>
            <person name="Amann R."/>
            <person name="Jetten M.S.M."/>
            <person name="Mascher T."/>
            <person name="Medema M.H."/>
            <person name="Devos D.P."/>
            <person name="Kaster A.-K."/>
            <person name="Ovreas L."/>
            <person name="Rohde M."/>
            <person name="Galperin M.Y."/>
            <person name="Jogler C."/>
        </authorList>
    </citation>
    <scope>NUCLEOTIDE SEQUENCE [LARGE SCALE GENOMIC DNA]</scope>
    <source>
        <strain evidence="2 3">V144</strain>
    </source>
</reference>
<evidence type="ECO:0000259" key="1">
    <source>
        <dbReference type="Pfam" id="PF13577"/>
    </source>
</evidence>
<accession>A0A517VUV9</accession>
<proteinExistence type="predicted"/>